<keyword evidence="5" id="KW-0732">Signal</keyword>
<dbReference type="Proteomes" id="UP000548673">
    <property type="component" value="Unassembled WGS sequence"/>
</dbReference>
<proteinExistence type="inferred from homology"/>
<dbReference type="InterPro" id="IPR001279">
    <property type="entry name" value="Metallo-B-lactamas"/>
</dbReference>
<feature type="chain" id="PRO_5041181555" evidence="5">
    <location>
        <begin position="18"/>
        <end position="319"/>
    </location>
</feature>
<dbReference type="PANTHER" id="PTHR42978">
    <property type="entry name" value="QUORUM-QUENCHING LACTONASE YTNP-RELATED-RELATED"/>
    <property type="match status" value="1"/>
</dbReference>
<dbReference type="GO" id="GO:0016787">
    <property type="term" value="F:hydrolase activity"/>
    <property type="evidence" value="ECO:0007669"/>
    <property type="project" value="UniProtKB-KW"/>
</dbReference>
<organism evidence="7 8">
    <name type="scientific">Cronobacter sakazakii</name>
    <name type="common">Enterobacter sakazakii</name>
    <dbReference type="NCBI Taxonomy" id="28141"/>
    <lineage>
        <taxon>Bacteria</taxon>
        <taxon>Pseudomonadati</taxon>
        <taxon>Pseudomonadota</taxon>
        <taxon>Gammaproteobacteria</taxon>
        <taxon>Enterobacterales</taxon>
        <taxon>Enterobacteriaceae</taxon>
        <taxon>Cronobacter</taxon>
    </lineage>
</organism>
<evidence type="ECO:0000256" key="2">
    <source>
        <dbReference type="ARBA" id="ARBA00022723"/>
    </source>
</evidence>
<evidence type="ECO:0000256" key="4">
    <source>
        <dbReference type="ARBA" id="ARBA00022833"/>
    </source>
</evidence>
<dbReference type="InterPro" id="IPR036866">
    <property type="entry name" value="RibonucZ/Hydroxyglut_hydro"/>
</dbReference>
<evidence type="ECO:0000259" key="6">
    <source>
        <dbReference type="SMART" id="SM00849"/>
    </source>
</evidence>
<comment type="caution">
    <text evidence="7">The sequence shown here is derived from an EMBL/GenBank/DDBJ whole genome shotgun (WGS) entry which is preliminary data.</text>
</comment>
<dbReference type="InterPro" id="IPR051013">
    <property type="entry name" value="MBL_superfamily_lactonases"/>
</dbReference>
<dbReference type="CDD" id="cd07720">
    <property type="entry name" value="OPHC2-like_MBL-fold"/>
    <property type="match status" value="1"/>
</dbReference>
<dbReference type="RefSeq" id="WP_007899546.1">
    <property type="nucleotide sequence ID" value="NZ_CP011047.1"/>
</dbReference>
<evidence type="ECO:0000313" key="8">
    <source>
        <dbReference type="Proteomes" id="UP000548673"/>
    </source>
</evidence>
<name>A0A7V7RGY1_CROSK</name>
<evidence type="ECO:0000256" key="3">
    <source>
        <dbReference type="ARBA" id="ARBA00022801"/>
    </source>
</evidence>
<feature type="signal peptide" evidence="5">
    <location>
        <begin position="1"/>
        <end position="17"/>
    </location>
</feature>
<dbReference type="PANTHER" id="PTHR42978:SF6">
    <property type="entry name" value="QUORUM-QUENCHING LACTONASE YTNP-RELATED"/>
    <property type="match status" value="1"/>
</dbReference>
<dbReference type="SUPFAM" id="SSF56281">
    <property type="entry name" value="Metallo-hydrolase/oxidoreductase"/>
    <property type="match status" value="1"/>
</dbReference>
<gene>
    <name evidence="7" type="ORF">HRR37_00370</name>
</gene>
<dbReference type="KEGG" id="csj:CSK29544_02423"/>
<sequence length="319" mass="34174">MMKTAATLLALFTFALAAPLGAAPLPVNSAQAPGYYRMMLGDWQITAVSDGTVTIPADKLLTRITPDALKTRLADDALTPQVETSINAYVINTGDKLILVDSGAGALLGNNGGHLPENLRAAGIDPSQIDTVLLTHIHADHSGGVQRDGKPVFPNATVRVDQRDLDFWLNPAHEKEVEASQRHTFAESEQSLRPVISAGKMKAFHAPAQIMPDIEALPAPGHTPGSVIYKVTRGGETLLLWGDIIHVKAVQMPQPKVAIHFDVNQDEAVAMREKTLKMAAQSNAWVASAHIAFPGIGKIKAQGDGYRWVPVNYSSHGAK</sequence>
<feature type="domain" description="Metallo-beta-lactamase" evidence="6">
    <location>
        <begin position="85"/>
        <end position="290"/>
    </location>
</feature>
<accession>A0A7V7RGY1</accession>
<evidence type="ECO:0000313" key="7">
    <source>
        <dbReference type="EMBL" id="NYV40884.1"/>
    </source>
</evidence>
<comment type="similarity">
    <text evidence="1">Belongs to the metallo-beta-lactamase superfamily.</text>
</comment>
<dbReference type="SMART" id="SM00849">
    <property type="entry name" value="Lactamase_B"/>
    <property type="match status" value="1"/>
</dbReference>
<dbReference type="AlphaFoldDB" id="A0A7V7RGY1"/>
<dbReference type="Pfam" id="PF00753">
    <property type="entry name" value="Lactamase_B"/>
    <property type="match status" value="1"/>
</dbReference>
<dbReference type="Gene3D" id="3.60.15.10">
    <property type="entry name" value="Ribonuclease Z/Hydroxyacylglutathione hydrolase-like"/>
    <property type="match status" value="1"/>
</dbReference>
<keyword evidence="4" id="KW-0862">Zinc</keyword>
<dbReference type="EMBL" id="JABTXY010000011">
    <property type="protein sequence ID" value="NYV40884.1"/>
    <property type="molecule type" value="Genomic_DNA"/>
</dbReference>
<evidence type="ECO:0000256" key="5">
    <source>
        <dbReference type="SAM" id="SignalP"/>
    </source>
</evidence>
<dbReference type="GO" id="GO:0046872">
    <property type="term" value="F:metal ion binding"/>
    <property type="evidence" value="ECO:0007669"/>
    <property type="project" value="UniProtKB-KW"/>
</dbReference>
<protein>
    <submittedName>
        <fullName evidence="7">MBL fold metallo-hydrolase</fullName>
    </submittedName>
</protein>
<reference evidence="7 8" key="1">
    <citation type="submission" date="2020-05" db="EMBL/GenBank/DDBJ databases">
        <title>The draft genome of Cronobacter sakazakii strain 145005.</title>
        <authorList>
            <person name="Yang J."/>
            <person name="Liu L."/>
            <person name="Feng Y."/>
            <person name="Zong Z."/>
        </authorList>
    </citation>
    <scope>NUCLEOTIDE SEQUENCE [LARGE SCALE GENOMIC DNA]</scope>
    <source>
        <strain evidence="7 8">145005</strain>
    </source>
</reference>
<dbReference type="GeneID" id="56729967"/>
<keyword evidence="3 7" id="KW-0378">Hydrolase</keyword>
<evidence type="ECO:0000256" key="1">
    <source>
        <dbReference type="ARBA" id="ARBA00007749"/>
    </source>
</evidence>
<keyword evidence="2" id="KW-0479">Metal-binding</keyword>